<sequence>MILPNTDLHLITVQLEDLRPTQITVGYREVEVKRAHWTSLDKKGRASAIDSHWFPAVLGPKERYYVVDHHHLGLAWLKEGVQTARVTVLKDLSWLEPLLFWRMMEHNQWVHPFDSTGNRRDFDDLPKQLSGLADDPYRSLAGELRTAGGFAKDTTPFSEFLWADYLRVKVPEAHVRKDFDKALADALAHAHEPDARYLPGWSGVVPPAAAPVKASAKGSTKGSGKRKNA</sequence>
<organism evidence="2 3">
    <name type="scientific">Paraburkholderia denitrificans</name>
    <dbReference type="NCBI Taxonomy" id="694025"/>
    <lineage>
        <taxon>Bacteria</taxon>
        <taxon>Pseudomonadati</taxon>
        <taxon>Pseudomonadota</taxon>
        <taxon>Betaproteobacteria</taxon>
        <taxon>Burkholderiales</taxon>
        <taxon>Burkholderiaceae</taxon>
        <taxon>Paraburkholderia</taxon>
    </lineage>
</organism>
<comment type="caution">
    <text evidence="2">The sequence shown here is derived from an EMBL/GenBank/DDBJ whole genome shotgun (WGS) entry which is preliminary data.</text>
</comment>
<name>A0ABW0JEC1_9BURK</name>
<keyword evidence="3" id="KW-1185">Reference proteome</keyword>
<dbReference type="InterPro" id="IPR014956">
    <property type="entry name" value="ParBc_2"/>
</dbReference>
<evidence type="ECO:0000313" key="3">
    <source>
        <dbReference type="Proteomes" id="UP001596103"/>
    </source>
</evidence>
<evidence type="ECO:0000313" key="2">
    <source>
        <dbReference type="EMBL" id="MFC5431547.1"/>
    </source>
</evidence>
<dbReference type="InterPro" id="IPR016932">
    <property type="entry name" value="UCP029669"/>
</dbReference>
<proteinExistence type="predicted"/>
<dbReference type="RefSeq" id="WP_377714851.1">
    <property type="nucleotide sequence ID" value="NZ_JBHSMP010000037.1"/>
</dbReference>
<accession>A0ABW0JEC1</accession>
<gene>
    <name evidence="2" type="ORF">ACFPTO_22475</name>
</gene>
<evidence type="ECO:0000256" key="1">
    <source>
        <dbReference type="SAM" id="MobiDB-lite"/>
    </source>
</evidence>
<dbReference type="CDD" id="cd16390">
    <property type="entry name" value="ParB_N_Srx_like"/>
    <property type="match status" value="1"/>
</dbReference>
<dbReference type="SUPFAM" id="SSF110849">
    <property type="entry name" value="ParB/Sulfiredoxin"/>
    <property type="match status" value="1"/>
</dbReference>
<protein>
    <submittedName>
        <fullName evidence="2">ParB-like protein</fullName>
    </submittedName>
</protein>
<dbReference type="Pfam" id="PF08857">
    <property type="entry name" value="ParBc_2"/>
    <property type="match status" value="1"/>
</dbReference>
<dbReference type="EMBL" id="JBHSMP010000037">
    <property type="protein sequence ID" value="MFC5431547.1"/>
    <property type="molecule type" value="Genomic_DNA"/>
</dbReference>
<dbReference type="PIRSF" id="PIRSF029669">
    <property type="entry name" value="UCP029669"/>
    <property type="match status" value="1"/>
</dbReference>
<dbReference type="Gene3D" id="1.10.8.10">
    <property type="entry name" value="DNA helicase RuvA subunit, C-terminal domain"/>
    <property type="match status" value="1"/>
</dbReference>
<reference evidence="3" key="1">
    <citation type="journal article" date="2019" name="Int. J. Syst. Evol. Microbiol.">
        <title>The Global Catalogue of Microorganisms (GCM) 10K type strain sequencing project: providing services to taxonomists for standard genome sequencing and annotation.</title>
        <authorList>
            <consortium name="The Broad Institute Genomics Platform"/>
            <consortium name="The Broad Institute Genome Sequencing Center for Infectious Disease"/>
            <person name="Wu L."/>
            <person name="Ma J."/>
        </authorList>
    </citation>
    <scope>NUCLEOTIDE SEQUENCE [LARGE SCALE GENOMIC DNA]</scope>
    <source>
        <strain evidence="3">CCUG 56042</strain>
    </source>
</reference>
<feature type="region of interest" description="Disordered" evidence="1">
    <location>
        <begin position="210"/>
        <end position="229"/>
    </location>
</feature>
<dbReference type="Gene3D" id="3.90.1530.10">
    <property type="entry name" value="Conserved hypothetical protein from pyrococcus furiosus pfu- 392566-001, ParB domain"/>
    <property type="match status" value="1"/>
</dbReference>
<dbReference type="InterPro" id="IPR036086">
    <property type="entry name" value="ParB/Sulfiredoxin_sf"/>
</dbReference>
<dbReference type="Proteomes" id="UP001596103">
    <property type="component" value="Unassembled WGS sequence"/>
</dbReference>
<feature type="compositionally biased region" description="Low complexity" evidence="1">
    <location>
        <begin position="210"/>
        <end position="219"/>
    </location>
</feature>